<dbReference type="SUPFAM" id="SSF50486">
    <property type="entry name" value="FMT C-terminal domain-like"/>
    <property type="match status" value="1"/>
</dbReference>
<dbReference type="PANTHER" id="PTHR11138:SF5">
    <property type="entry name" value="METHIONYL-TRNA FORMYLTRANSFERASE, MITOCHONDRIAL"/>
    <property type="match status" value="1"/>
</dbReference>
<sequence>MNIVFMGTPEFAVSSLEGLINSKHKILAVVTQPDKPRGRGKKIQFPPVKQMAIQNNIEVYQPKRIKDPEFIQTIKDLNPDVIIVIAYGKILPKEILSIPKKGCINVHASLLPAYRGAAPINWAIIKGEKKTGITTMYMDEGLDTGDIILQREIEISDSMTAGELHDQLSELGREVLLDTLSLIENNQAPRISQEDCQYSYAPMIDKRLGKIDWNRSAKDIVNLIRGVNPWPGAYTFFEGRKIKIWEAKIYKEEEKIQCKPGTVLKYIPKIGLIVKSGKGLLAIQQIQVPNYKKMDIDSYMNGHNIPVGTILESNGSESIESKNRRE</sequence>
<dbReference type="EMBL" id="FUWV01000001">
    <property type="protein sequence ID" value="SJZ35485.1"/>
    <property type="molecule type" value="Genomic_DNA"/>
</dbReference>
<feature type="domain" description="Formyl transferase C-terminal" evidence="7">
    <location>
        <begin position="204"/>
        <end position="304"/>
    </location>
</feature>
<evidence type="ECO:0000256" key="2">
    <source>
        <dbReference type="ARBA" id="ARBA00012261"/>
    </source>
</evidence>
<protein>
    <recommendedName>
        <fullName evidence="2 5">Methionyl-tRNA formyltransferase</fullName>
        <ecNumber evidence="2 5">2.1.2.9</ecNumber>
    </recommendedName>
</protein>
<dbReference type="InterPro" id="IPR001555">
    <property type="entry name" value="GART_AS"/>
</dbReference>
<reference evidence="8 9" key="1">
    <citation type="submission" date="2017-02" db="EMBL/GenBank/DDBJ databases">
        <authorList>
            <person name="Peterson S.W."/>
        </authorList>
    </citation>
    <scope>NUCLEOTIDE SEQUENCE [LARGE SCALE GENOMIC DNA]</scope>
    <source>
        <strain evidence="8 9">DSM 15102</strain>
    </source>
</reference>
<feature type="domain" description="Formyl transferase N-terminal" evidence="6">
    <location>
        <begin position="1"/>
        <end position="179"/>
    </location>
</feature>
<evidence type="ECO:0000259" key="7">
    <source>
        <dbReference type="Pfam" id="PF02911"/>
    </source>
</evidence>
<comment type="catalytic activity">
    <reaction evidence="5">
        <text>L-methionyl-tRNA(fMet) + (6R)-10-formyltetrahydrofolate = N-formyl-L-methionyl-tRNA(fMet) + (6S)-5,6,7,8-tetrahydrofolate + H(+)</text>
        <dbReference type="Rhea" id="RHEA:24380"/>
        <dbReference type="Rhea" id="RHEA-COMP:9952"/>
        <dbReference type="Rhea" id="RHEA-COMP:9953"/>
        <dbReference type="ChEBI" id="CHEBI:15378"/>
        <dbReference type="ChEBI" id="CHEBI:57453"/>
        <dbReference type="ChEBI" id="CHEBI:78530"/>
        <dbReference type="ChEBI" id="CHEBI:78844"/>
        <dbReference type="ChEBI" id="CHEBI:195366"/>
        <dbReference type="EC" id="2.1.2.9"/>
    </reaction>
</comment>
<gene>
    <name evidence="5" type="primary">fmt</name>
    <name evidence="8" type="ORF">SAMN02745973_00230</name>
</gene>
<dbReference type="InterPro" id="IPR044135">
    <property type="entry name" value="Met-tRNA-FMT_C"/>
</dbReference>
<dbReference type="GO" id="GO:0004479">
    <property type="term" value="F:methionyl-tRNA formyltransferase activity"/>
    <property type="evidence" value="ECO:0007669"/>
    <property type="project" value="UniProtKB-UniRule"/>
</dbReference>
<dbReference type="HAMAP" id="MF_00182">
    <property type="entry name" value="Formyl_trans"/>
    <property type="match status" value="1"/>
</dbReference>
<comment type="similarity">
    <text evidence="1 5">Belongs to the Fmt family.</text>
</comment>
<evidence type="ECO:0000256" key="3">
    <source>
        <dbReference type="ARBA" id="ARBA00022679"/>
    </source>
</evidence>
<accession>A0A1T4JZM3</accession>
<dbReference type="PROSITE" id="PS00373">
    <property type="entry name" value="GART"/>
    <property type="match status" value="1"/>
</dbReference>
<dbReference type="CDD" id="cd08646">
    <property type="entry name" value="FMT_core_Met-tRNA-FMT_N"/>
    <property type="match status" value="1"/>
</dbReference>
<evidence type="ECO:0000256" key="5">
    <source>
        <dbReference type="HAMAP-Rule" id="MF_00182"/>
    </source>
</evidence>
<dbReference type="GO" id="GO:0005829">
    <property type="term" value="C:cytosol"/>
    <property type="evidence" value="ECO:0007669"/>
    <property type="project" value="TreeGrafter"/>
</dbReference>
<dbReference type="SUPFAM" id="SSF53328">
    <property type="entry name" value="Formyltransferase"/>
    <property type="match status" value="1"/>
</dbReference>
<evidence type="ECO:0000256" key="1">
    <source>
        <dbReference type="ARBA" id="ARBA00010699"/>
    </source>
</evidence>
<comment type="function">
    <text evidence="5">Attaches a formyl group to the free amino group of methionyl-tRNA(fMet). The formyl group appears to play a dual role in the initiator identity of N-formylmethionyl-tRNA by promoting its recognition by IF2 and preventing the misappropriation of this tRNA by the elongation apparatus.</text>
</comment>
<keyword evidence="9" id="KW-1185">Reference proteome</keyword>
<dbReference type="InterPro" id="IPR005794">
    <property type="entry name" value="Fmt"/>
</dbReference>
<feature type="binding site" evidence="5">
    <location>
        <begin position="109"/>
        <end position="112"/>
    </location>
    <ligand>
        <name>(6S)-5,6,7,8-tetrahydrofolate</name>
        <dbReference type="ChEBI" id="CHEBI:57453"/>
    </ligand>
</feature>
<name>A0A1T4JZM3_9FIRM</name>
<dbReference type="Pfam" id="PF02911">
    <property type="entry name" value="Formyl_trans_C"/>
    <property type="match status" value="1"/>
</dbReference>
<dbReference type="InterPro" id="IPR005793">
    <property type="entry name" value="Formyl_trans_C"/>
</dbReference>
<dbReference type="InterPro" id="IPR041711">
    <property type="entry name" value="Met-tRNA-FMT_N"/>
</dbReference>
<dbReference type="RefSeq" id="WP_181793927.1">
    <property type="nucleotide sequence ID" value="NZ_FUWV01000001.1"/>
</dbReference>
<keyword evidence="4 5" id="KW-0648">Protein biosynthesis</keyword>
<proteinExistence type="inferred from homology"/>
<evidence type="ECO:0000259" key="6">
    <source>
        <dbReference type="Pfam" id="PF00551"/>
    </source>
</evidence>
<organism evidence="8 9">
    <name type="scientific">Garciella nitratireducens DSM 15102</name>
    <dbReference type="NCBI Taxonomy" id="1121911"/>
    <lineage>
        <taxon>Bacteria</taxon>
        <taxon>Bacillati</taxon>
        <taxon>Bacillota</taxon>
        <taxon>Clostridia</taxon>
        <taxon>Eubacteriales</taxon>
        <taxon>Eubacteriaceae</taxon>
        <taxon>Garciella</taxon>
    </lineage>
</organism>
<dbReference type="Gene3D" id="3.40.50.12230">
    <property type="match status" value="1"/>
</dbReference>
<evidence type="ECO:0000313" key="8">
    <source>
        <dbReference type="EMBL" id="SJZ35485.1"/>
    </source>
</evidence>
<evidence type="ECO:0000313" key="9">
    <source>
        <dbReference type="Proteomes" id="UP000196365"/>
    </source>
</evidence>
<keyword evidence="3 5" id="KW-0808">Transferase</keyword>
<dbReference type="Proteomes" id="UP000196365">
    <property type="component" value="Unassembled WGS sequence"/>
</dbReference>
<dbReference type="InterPro" id="IPR002376">
    <property type="entry name" value="Formyl_transf_N"/>
</dbReference>
<dbReference type="FunFam" id="3.40.50.12230:FF:000001">
    <property type="entry name" value="Methionyl-tRNA formyltransferase"/>
    <property type="match status" value="1"/>
</dbReference>
<dbReference type="AlphaFoldDB" id="A0A1T4JZM3"/>
<dbReference type="PANTHER" id="PTHR11138">
    <property type="entry name" value="METHIONYL-TRNA FORMYLTRANSFERASE"/>
    <property type="match status" value="1"/>
</dbReference>
<dbReference type="Pfam" id="PF00551">
    <property type="entry name" value="Formyl_trans_N"/>
    <property type="match status" value="1"/>
</dbReference>
<dbReference type="EC" id="2.1.2.9" evidence="2 5"/>
<dbReference type="CDD" id="cd08704">
    <property type="entry name" value="Met_tRNA_FMT_C"/>
    <property type="match status" value="1"/>
</dbReference>
<evidence type="ECO:0000256" key="4">
    <source>
        <dbReference type="ARBA" id="ARBA00022917"/>
    </source>
</evidence>
<dbReference type="NCBIfam" id="TIGR00460">
    <property type="entry name" value="fmt"/>
    <property type="match status" value="1"/>
</dbReference>
<dbReference type="InterPro" id="IPR011034">
    <property type="entry name" value="Formyl_transferase-like_C_sf"/>
</dbReference>
<dbReference type="InterPro" id="IPR036477">
    <property type="entry name" value="Formyl_transf_N_sf"/>
</dbReference>